<dbReference type="SUPFAM" id="SSF54001">
    <property type="entry name" value="Cysteine proteinases"/>
    <property type="match status" value="1"/>
</dbReference>
<evidence type="ECO:0000313" key="3">
    <source>
        <dbReference type="EMBL" id="SAK96571.1"/>
    </source>
</evidence>
<dbReference type="SMART" id="SM00460">
    <property type="entry name" value="TGc"/>
    <property type="match status" value="1"/>
</dbReference>
<protein>
    <submittedName>
        <fullName evidence="3">Membrane protein</fullName>
    </submittedName>
</protein>
<organism evidence="3 4">
    <name type="scientific">Caballeronia ptereochthonis</name>
    <dbReference type="NCBI Taxonomy" id="1777144"/>
    <lineage>
        <taxon>Bacteria</taxon>
        <taxon>Pseudomonadati</taxon>
        <taxon>Pseudomonadota</taxon>
        <taxon>Betaproteobacteria</taxon>
        <taxon>Burkholderiales</taxon>
        <taxon>Burkholderiaceae</taxon>
        <taxon>Caballeronia</taxon>
    </lineage>
</organism>
<gene>
    <name evidence="3" type="ORF">AWB83_05734</name>
</gene>
<keyword evidence="1" id="KW-0732">Signal</keyword>
<comment type="caution">
    <text evidence="3">The sequence shown here is derived from an EMBL/GenBank/DDBJ whole genome shotgun (WGS) entry which is preliminary data.</text>
</comment>
<keyword evidence="4" id="KW-1185">Reference proteome</keyword>
<evidence type="ECO:0000313" key="4">
    <source>
        <dbReference type="Proteomes" id="UP000054978"/>
    </source>
</evidence>
<dbReference type="InterPro" id="IPR024618">
    <property type="entry name" value="DUF3857"/>
</dbReference>
<dbReference type="STRING" id="1777144.AWB83_05734"/>
<feature type="domain" description="Transglutaminase-like" evidence="2">
    <location>
        <begin position="314"/>
        <end position="382"/>
    </location>
</feature>
<dbReference type="EMBL" id="FCOB02000035">
    <property type="protein sequence ID" value="SAK96571.1"/>
    <property type="molecule type" value="Genomic_DNA"/>
</dbReference>
<evidence type="ECO:0000259" key="2">
    <source>
        <dbReference type="SMART" id="SM00460"/>
    </source>
</evidence>
<dbReference type="Pfam" id="PF01841">
    <property type="entry name" value="Transglut_core"/>
    <property type="match status" value="1"/>
</dbReference>
<dbReference type="Proteomes" id="UP000054978">
    <property type="component" value="Unassembled WGS sequence"/>
</dbReference>
<evidence type="ECO:0000256" key="1">
    <source>
        <dbReference type="SAM" id="SignalP"/>
    </source>
</evidence>
<dbReference type="Pfam" id="PF12969">
    <property type="entry name" value="DUF3857"/>
    <property type="match status" value="1"/>
</dbReference>
<dbReference type="Gene3D" id="3.10.620.30">
    <property type="match status" value="1"/>
</dbReference>
<dbReference type="OrthoDB" id="8595007at2"/>
<dbReference type="InterPro" id="IPR002931">
    <property type="entry name" value="Transglutaminase-like"/>
</dbReference>
<dbReference type="RefSeq" id="WP_087049066.1">
    <property type="nucleotide sequence ID" value="NZ_FCOB02000035.1"/>
</dbReference>
<reference evidence="3" key="1">
    <citation type="submission" date="2016-01" db="EMBL/GenBank/DDBJ databases">
        <authorList>
            <person name="Peeters C."/>
        </authorList>
    </citation>
    <scope>NUCLEOTIDE SEQUENCE [LARGE SCALE GENOMIC DNA]</scope>
    <source>
        <strain evidence="3">LMG 29326</strain>
    </source>
</reference>
<feature type="signal peptide" evidence="1">
    <location>
        <begin position="1"/>
        <end position="33"/>
    </location>
</feature>
<name>A0A158DPK4_9BURK</name>
<proteinExistence type="predicted"/>
<accession>A0A158DPK4</accession>
<sequence>MYSSTRPRGRLGFSVTCRAAAAGLGLIATSVFAALQPVSEAPLALERNADCRFDKDGGTECLDTYRYTVLSDTGREALSRIDINYPENDVVRIERAELVQPNQKPIALDKSQIDTRTAPNPDQGFLRDKQTSLAFPNLRVGSSIIYVVRRRFAAVPSATHFSYIYDFPPSSLRYDRFHATFRADRPIRYRADRMGEFTIASSADARTLTLDLKSPRFVNYVDEPDSGDIRRYPRIVLGSSLDLQDNVGAFAKRYNDILAAPLPARASAAAAKARGLAPHQRVVALMRYLNENFRYLSDWRASERGLVPFSLAEIERHGYGDCKDLSTLLTAMLRAAGVKAEPVWVRRGAFAPAALAPTIYAVDHAIVRAEVDGAVWWLDPTNPVFAPGMVMPDVQDRWAWVLGADGRVRQDSIPLETPRAAVDAKLRQRFADGEKGSIDGTLALGGHMLMDLSISDRNEGKSSSDRAICSLIATEPGQCNVERRATGFLVPEQYTVKAHITDLRALDRNAGKFEFARPNLATLWNFFARYKRNGQLTDIHLGAPESISADMTLIARNIDGQARNCSIRSRWFDLDLDGKPASGGYRYRYGLTRKVAWVPHDDIVSAEFQKMAAQARDCVNGLRFNVQPEKS</sequence>
<dbReference type="Gene3D" id="2.60.40.3140">
    <property type="match status" value="1"/>
</dbReference>
<dbReference type="InterPro" id="IPR038765">
    <property type="entry name" value="Papain-like_cys_pep_sf"/>
</dbReference>
<feature type="chain" id="PRO_5007624386" evidence="1">
    <location>
        <begin position="34"/>
        <end position="631"/>
    </location>
</feature>
<dbReference type="AlphaFoldDB" id="A0A158DPK4"/>